<accession>A0ABT3TLS2</accession>
<dbReference type="Proteomes" id="UP001143362">
    <property type="component" value="Unassembled WGS sequence"/>
</dbReference>
<evidence type="ECO:0000313" key="3">
    <source>
        <dbReference type="Proteomes" id="UP001143362"/>
    </source>
</evidence>
<dbReference type="EMBL" id="SHNN01000004">
    <property type="protein sequence ID" value="MCX2982651.1"/>
    <property type="molecule type" value="Genomic_DNA"/>
</dbReference>
<gene>
    <name evidence="2" type="ORF">EYC98_17455</name>
</gene>
<feature type="compositionally biased region" description="Gly residues" evidence="1">
    <location>
        <begin position="49"/>
        <end position="59"/>
    </location>
</feature>
<evidence type="ECO:0000256" key="1">
    <source>
        <dbReference type="SAM" id="MobiDB-lite"/>
    </source>
</evidence>
<evidence type="ECO:0000313" key="2">
    <source>
        <dbReference type="EMBL" id="MCX2982651.1"/>
    </source>
</evidence>
<sequence>MTTAERVAILEGELERSTGDFDDLILEERGTIKSTTGNAPEDAQPAGSESGGGGNGGYGESSSQPPMRGSGNGQGGAGNPSRQGDSGDFPAQAATFPPPTDIPSGDDDDVVARQLREAAMRESDPQLREKLWEEYRKYKGISQ</sequence>
<feature type="region of interest" description="Disordered" evidence="1">
    <location>
        <begin position="1"/>
        <end position="109"/>
    </location>
</feature>
<comment type="caution">
    <text evidence="2">The sequence shown here is derived from an EMBL/GenBank/DDBJ whole genome shotgun (WGS) entry which is preliminary data.</text>
</comment>
<organism evidence="2 3">
    <name type="scientific">Candidatus Litorirhabdus singularis</name>
    <dbReference type="NCBI Taxonomy" id="2518993"/>
    <lineage>
        <taxon>Bacteria</taxon>
        <taxon>Pseudomonadati</taxon>
        <taxon>Pseudomonadota</taxon>
        <taxon>Gammaproteobacteria</taxon>
        <taxon>Cellvibrionales</taxon>
        <taxon>Halieaceae</taxon>
        <taxon>Candidatus Litorirhabdus</taxon>
    </lineage>
</organism>
<keyword evidence="3" id="KW-1185">Reference proteome</keyword>
<proteinExistence type="predicted"/>
<reference evidence="2" key="1">
    <citation type="submission" date="2019-02" db="EMBL/GenBank/DDBJ databases">
        <authorList>
            <person name="Li S.-H."/>
        </authorList>
    </citation>
    <scope>NUCLEOTIDE SEQUENCE</scope>
    <source>
        <strain evidence="2">IMCC14734</strain>
    </source>
</reference>
<protein>
    <submittedName>
        <fullName evidence="2">Uncharacterized protein</fullName>
    </submittedName>
</protein>
<name>A0ABT3TLS2_9GAMM</name>